<dbReference type="Proteomes" id="UP001314170">
    <property type="component" value="Unassembled WGS sequence"/>
</dbReference>
<reference evidence="1 2" key="1">
    <citation type="submission" date="2024-01" db="EMBL/GenBank/DDBJ databases">
        <authorList>
            <person name="Waweru B."/>
        </authorList>
    </citation>
    <scope>NUCLEOTIDE SEQUENCE [LARGE SCALE GENOMIC DNA]</scope>
</reference>
<name>A0AAV1R712_9ROSI</name>
<comment type="caution">
    <text evidence="1">The sequence shown here is derived from an EMBL/GenBank/DDBJ whole genome shotgun (WGS) entry which is preliminary data.</text>
</comment>
<sequence>MLSTLLHWFAYSYVPSRGSSEARTSTLSTSSRFEGNSEFANIHSPGILPPIGSEFHYAQARAYRYFNNKEKFMDEVIGVTNGYGCRNRRKSRTVGYLLNQSSDKPSTTTTGGKLCFVDSFASSSLLSGD</sequence>
<gene>
    <name evidence="1" type="ORF">DCAF_LOCUS6496</name>
</gene>
<evidence type="ECO:0000313" key="2">
    <source>
        <dbReference type="Proteomes" id="UP001314170"/>
    </source>
</evidence>
<proteinExistence type="predicted"/>
<organism evidence="1 2">
    <name type="scientific">Dovyalis caffra</name>
    <dbReference type="NCBI Taxonomy" id="77055"/>
    <lineage>
        <taxon>Eukaryota</taxon>
        <taxon>Viridiplantae</taxon>
        <taxon>Streptophyta</taxon>
        <taxon>Embryophyta</taxon>
        <taxon>Tracheophyta</taxon>
        <taxon>Spermatophyta</taxon>
        <taxon>Magnoliopsida</taxon>
        <taxon>eudicotyledons</taxon>
        <taxon>Gunneridae</taxon>
        <taxon>Pentapetalae</taxon>
        <taxon>rosids</taxon>
        <taxon>fabids</taxon>
        <taxon>Malpighiales</taxon>
        <taxon>Salicaceae</taxon>
        <taxon>Flacourtieae</taxon>
        <taxon>Dovyalis</taxon>
    </lineage>
</organism>
<dbReference type="EMBL" id="CAWUPB010000903">
    <property type="protein sequence ID" value="CAK7328758.1"/>
    <property type="molecule type" value="Genomic_DNA"/>
</dbReference>
<dbReference type="AlphaFoldDB" id="A0AAV1R712"/>
<accession>A0AAV1R712</accession>
<evidence type="ECO:0000313" key="1">
    <source>
        <dbReference type="EMBL" id="CAK7328758.1"/>
    </source>
</evidence>
<keyword evidence="2" id="KW-1185">Reference proteome</keyword>
<protein>
    <submittedName>
        <fullName evidence="1">Uncharacterized protein</fullName>
    </submittedName>
</protein>